<evidence type="ECO:0000313" key="2">
    <source>
        <dbReference type="EMBL" id="AWI77833.1"/>
    </source>
</evidence>
<keyword evidence="3" id="KW-1185">Reference proteome</keyword>
<keyword evidence="1" id="KW-0812">Transmembrane</keyword>
<dbReference type="InterPro" id="IPR032092">
    <property type="entry name" value="PilW"/>
</dbReference>
<dbReference type="Pfam" id="PF07963">
    <property type="entry name" value="N_methyl"/>
    <property type="match status" value="1"/>
</dbReference>
<gene>
    <name evidence="2" type="ORF">CEW83_19405</name>
</gene>
<keyword evidence="1" id="KW-0472">Membrane</keyword>
<dbReference type="InterPro" id="IPR012902">
    <property type="entry name" value="N_methyl_site"/>
</dbReference>
<proteinExistence type="predicted"/>
<sequence length="340" mass="36126">MSRNLPNSQAGLTLVELMIAMTLGLFLLLGLTNVFLAQRQSFRVNENLSQMQNNTRVAFELMAREIREAGGNPCGTTQVANVVNGASTSSWLDWDTGGILGYESNVALPGKAFGTTTGARVAGTDAVTIRTGSMNNNIVITEHDTASAQFKVNTTAHGIADGDMLMVCDYKQAAIFQVTSASATNVTIVHNTGTGVPGNCSKGLGFPTDCSSVTGNQYDFSNNGFLTKFRSTAWYVGNNAQGGRSLFRIVNGATGAPEEIAQGVTDMQLQYLTRTGTNPAGSYVDASAVTSWDNPPAATQVVAVRVVLDLESRDAVGTDAATLKRQMMHVVSLRHREIVE</sequence>
<evidence type="ECO:0000313" key="3">
    <source>
        <dbReference type="Proteomes" id="UP000244930"/>
    </source>
</evidence>
<protein>
    <submittedName>
        <fullName evidence="2">Pilus assembly protein PilW</fullName>
    </submittedName>
</protein>
<dbReference type="GO" id="GO:0043683">
    <property type="term" value="P:type IV pilus assembly"/>
    <property type="evidence" value="ECO:0007669"/>
    <property type="project" value="InterPro"/>
</dbReference>
<keyword evidence="1" id="KW-1133">Transmembrane helix</keyword>
<reference evidence="2 3" key="1">
    <citation type="submission" date="2017-06" db="EMBL/GenBank/DDBJ databases">
        <title>Azoarcus.</title>
        <authorList>
            <person name="Woo J.-H."/>
            <person name="Kim H.-S."/>
        </authorList>
    </citation>
    <scope>NUCLEOTIDE SEQUENCE [LARGE SCALE GENOMIC DNA]</scope>
    <source>
        <strain evidence="2 3">TSPY31</strain>
    </source>
</reference>
<dbReference type="Pfam" id="PF16074">
    <property type="entry name" value="PilW"/>
    <property type="match status" value="1"/>
</dbReference>
<name>A0A2U8GX26_9RHOO</name>
<dbReference type="AlphaFoldDB" id="A0A2U8GX26"/>
<dbReference type="EMBL" id="CP022187">
    <property type="protein sequence ID" value="AWI77833.1"/>
    <property type="molecule type" value="Genomic_DNA"/>
</dbReference>
<accession>A0A2U8GX26</accession>
<dbReference type="KEGG" id="acom:CEW83_19405"/>
<organism evidence="2 3">
    <name type="scientific">Parazoarcus communis</name>
    <dbReference type="NCBI Taxonomy" id="41977"/>
    <lineage>
        <taxon>Bacteria</taxon>
        <taxon>Pseudomonadati</taxon>
        <taxon>Pseudomonadota</taxon>
        <taxon>Betaproteobacteria</taxon>
        <taxon>Rhodocyclales</taxon>
        <taxon>Zoogloeaceae</taxon>
        <taxon>Parazoarcus</taxon>
    </lineage>
</organism>
<feature type="transmembrane region" description="Helical" evidence="1">
    <location>
        <begin position="12"/>
        <end position="36"/>
    </location>
</feature>
<dbReference type="Proteomes" id="UP000244930">
    <property type="component" value="Chromosome"/>
</dbReference>
<evidence type="ECO:0000256" key="1">
    <source>
        <dbReference type="SAM" id="Phobius"/>
    </source>
</evidence>